<keyword evidence="1" id="KW-0805">Transcription regulation</keyword>
<comment type="caution">
    <text evidence="5">The sequence shown here is derived from an EMBL/GenBank/DDBJ whole genome shotgun (WGS) entry which is preliminary data.</text>
</comment>
<keyword evidence="6" id="KW-1185">Reference proteome</keyword>
<dbReference type="AlphaFoldDB" id="A0A3B0AN55"/>
<feature type="domain" description="HTH araC/xylS-type" evidence="4">
    <location>
        <begin position="205"/>
        <end position="303"/>
    </location>
</feature>
<dbReference type="InterPro" id="IPR014710">
    <property type="entry name" value="RmlC-like_jellyroll"/>
</dbReference>
<dbReference type="SUPFAM" id="SSF51215">
    <property type="entry name" value="Regulatory protein AraC"/>
    <property type="match status" value="1"/>
</dbReference>
<evidence type="ECO:0000256" key="1">
    <source>
        <dbReference type="ARBA" id="ARBA00023015"/>
    </source>
</evidence>
<dbReference type="Gene3D" id="2.60.120.10">
    <property type="entry name" value="Jelly Rolls"/>
    <property type="match status" value="1"/>
</dbReference>
<dbReference type="PANTHER" id="PTHR43280">
    <property type="entry name" value="ARAC-FAMILY TRANSCRIPTIONAL REGULATOR"/>
    <property type="match status" value="1"/>
</dbReference>
<evidence type="ECO:0000256" key="3">
    <source>
        <dbReference type="ARBA" id="ARBA00023163"/>
    </source>
</evidence>
<dbReference type="GO" id="GO:0003700">
    <property type="term" value="F:DNA-binding transcription factor activity"/>
    <property type="evidence" value="ECO:0007669"/>
    <property type="project" value="InterPro"/>
</dbReference>
<dbReference type="InterPro" id="IPR009057">
    <property type="entry name" value="Homeodomain-like_sf"/>
</dbReference>
<dbReference type="SUPFAM" id="SSF46689">
    <property type="entry name" value="Homeodomain-like"/>
    <property type="match status" value="2"/>
</dbReference>
<dbReference type="Proteomes" id="UP000282311">
    <property type="component" value="Unassembled WGS sequence"/>
</dbReference>
<name>A0A3B0AN55_9BACL</name>
<dbReference type="Pfam" id="PF02311">
    <property type="entry name" value="AraC_binding"/>
    <property type="match status" value="1"/>
</dbReference>
<evidence type="ECO:0000256" key="2">
    <source>
        <dbReference type="ARBA" id="ARBA00023125"/>
    </source>
</evidence>
<gene>
    <name evidence="5" type="ORF">D7M11_35245</name>
</gene>
<dbReference type="PROSITE" id="PS01124">
    <property type="entry name" value="HTH_ARAC_FAMILY_2"/>
    <property type="match status" value="1"/>
</dbReference>
<organism evidence="5 6">
    <name type="scientific">Paenibacillus ginsengarvi</name>
    <dbReference type="NCBI Taxonomy" id="400777"/>
    <lineage>
        <taxon>Bacteria</taxon>
        <taxon>Bacillati</taxon>
        <taxon>Bacillota</taxon>
        <taxon>Bacilli</taxon>
        <taxon>Bacillales</taxon>
        <taxon>Paenibacillaceae</taxon>
        <taxon>Paenibacillus</taxon>
    </lineage>
</organism>
<evidence type="ECO:0000313" key="6">
    <source>
        <dbReference type="Proteomes" id="UP000282311"/>
    </source>
</evidence>
<accession>A0A3B0AN55</accession>
<dbReference type="InterPro" id="IPR003313">
    <property type="entry name" value="AraC-bd"/>
</dbReference>
<dbReference type="Pfam" id="PF12833">
    <property type="entry name" value="HTH_18"/>
    <property type="match status" value="1"/>
</dbReference>
<protein>
    <submittedName>
        <fullName evidence="5">Helix-turn-helix domain-containing protein</fullName>
    </submittedName>
</protein>
<dbReference type="InterPro" id="IPR018060">
    <property type="entry name" value="HTH_AraC"/>
</dbReference>
<evidence type="ECO:0000313" key="5">
    <source>
        <dbReference type="EMBL" id="RKN61933.1"/>
    </source>
</evidence>
<keyword evidence="2" id="KW-0238">DNA-binding</keyword>
<dbReference type="GO" id="GO:0043565">
    <property type="term" value="F:sequence-specific DNA binding"/>
    <property type="evidence" value="ECO:0007669"/>
    <property type="project" value="InterPro"/>
</dbReference>
<dbReference type="EMBL" id="RBAH01000051">
    <property type="protein sequence ID" value="RKN61933.1"/>
    <property type="molecule type" value="Genomic_DNA"/>
</dbReference>
<evidence type="ECO:0000259" key="4">
    <source>
        <dbReference type="PROSITE" id="PS01124"/>
    </source>
</evidence>
<keyword evidence="3" id="KW-0804">Transcription</keyword>
<dbReference type="InterPro" id="IPR037923">
    <property type="entry name" value="HTH-like"/>
</dbReference>
<sequence>MAPDARVWNATSGSMGKRGMGMSFQSTKVLYLSRCKYKYESRVVEHCHNFHHILYVVGGSGTLKANETSYKMSKYDMYAIPPGTNHGFSSDESDPLCTIEVKVLVGDPMLESCLKTLSLKTEAPHAKIKLILEGMLDEALHCRPQYKEIITANFIEFILNIRRLYSDVSPAETQADPNVPAHPLEREPSAKLFPSQADEGEDLAGRAIRYIHTNYDRKIVLKELARKLTVSSAHLCRVFCERYQMSPMQYLNHWRIREAKELLKHTDLSITEISAKVGFQSVHYLSRRFAVRERMSPLQYRQMMKEIVELKVEEQFEIVDHKIVLHR</sequence>
<dbReference type="SMART" id="SM00342">
    <property type="entry name" value="HTH_ARAC"/>
    <property type="match status" value="1"/>
</dbReference>
<reference evidence="5 6" key="1">
    <citation type="journal article" date="2007" name="Int. J. Syst. Evol. Microbiol.">
        <title>Paenibacillus ginsengarvi sp. nov., isolated from soil from ginseng cultivation.</title>
        <authorList>
            <person name="Yoon M.H."/>
            <person name="Ten L.N."/>
            <person name="Im W.T."/>
        </authorList>
    </citation>
    <scope>NUCLEOTIDE SEQUENCE [LARGE SCALE GENOMIC DNA]</scope>
    <source>
        <strain evidence="5 6">KCTC 13059</strain>
    </source>
</reference>
<proteinExistence type="predicted"/>
<dbReference type="PANTHER" id="PTHR43280:SF2">
    <property type="entry name" value="HTH-TYPE TRANSCRIPTIONAL REGULATOR EXSA"/>
    <property type="match status" value="1"/>
</dbReference>
<dbReference type="Gene3D" id="1.10.10.60">
    <property type="entry name" value="Homeodomain-like"/>
    <property type="match status" value="2"/>
</dbReference>